<sequence>MMHRPKATWVVHLILIGFVNSCPSCCRCFTKLGSPFVRHDSLN</sequence>
<feature type="signal peptide" evidence="1">
    <location>
        <begin position="1"/>
        <end position="21"/>
    </location>
</feature>
<dbReference type="Gramene" id="TKV98087">
    <property type="protein sequence ID" value="TKV98087"/>
    <property type="gene ID" value="SEVIR_9G537650v2"/>
</dbReference>
<dbReference type="Proteomes" id="UP000298652">
    <property type="component" value="Chromosome 9"/>
</dbReference>
<protein>
    <submittedName>
        <fullName evidence="2">Uncharacterized protein</fullName>
    </submittedName>
</protein>
<evidence type="ECO:0000313" key="3">
    <source>
        <dbReference type="Proteomes" id="UP000298652"/>
    </source>
</evidence>
<evidence type="ECO:0000256" key="1">
    <source>
        <dbReference type="SAM" id="SignalP"/>
    </source>
</evidence>
<proteinExistence type="predicted"/>
<dbReference type="EMBL" id="CM016560">
    <property type="protein sequence ID" value="TKV98087.1"/>
    <property type="molecule type" value="Genomic_DNA"/>
</dbReference>
<organism evidence="2 3">
    <name type="scientific">Setaria viridis</name>
    <name type="common">Green bristlegrass</name>
    <name type="synonym">Setaria italica subsp. viridis</name>
    <dbReference type="NCBI Taxonomy" id="4556"/>
    <lineage>
        <taxon>Eukaryota</taxon>
        <taxon>Viridiplantae</taxon>
        <taxon>Streptophyta</taxon>
        <taxon>Embryophyta</taxon>
        <taxon>Tracheophyta</taxon>
        <taxon>Spermatophyta</taxon>
        <taxon>Magnoliopsida</taxon>
        <taxon>Liliopsida</taxon>
        <taxon>Poales</taxon>
        <taxon>Poaceae</taxon>
        <taxon>PACMAD clade</taxon>
        <taxon>Panicoideae</taxon>
        <taxon>Panicodae</taxon>
        <taxon>Paniceae</taxon>
        <taxon>Cenchrinae</taxon>
        <taxon>Setaria</taxon>
    </lineage>
</organism>
<reference evidence="2" key="1">
    <citation type="submission" date="2019-03" db="EMBL/GenBank/DDBJ databases">
        <title>WGS assembly of Setaria viridis.</title>
        <authorList>
            <person name="Huang P."/>
            <person name="Jenkins J."/>
            <person name="Grimwood J."/>
            <person name="Barry K."/>
            <person name="Healey A."/>
            <person name="Mamidi S."/>
            <person name="Sreedasyam A."/>
            <person name="Shu S."/>
            <person name="Feldman M."/>
            <person name="Wu J."/>
            <person name="Yu Y."/>
            <person name="Chen C."/>
            <person name="Johnson J."/>
            <person name="Rokhsar D."/>
            <person name="Baxter I."/>
            <person name="Schmutz J."/>
            <person name="Brutnell T."/>
            <person name="Kellogg E."/>
        </authorList>
    </citation>
    <scope>NUCLEOTIDE SEQUENCE [LARGE SCALE GENOMIC DNA]</scope>
</reference>
<keyword evidence="3" id="KW-1185">Reference proteome</keyword>
<keyword evidence="1" id="KW-0732">Signal</keyword>
<accession>A0A4U6T899</accession>
<gene>
    <name evidence="2" type="ORF">SEVIR_9G537650v2</name>
</gene>
<feature type="chain" id="PRO_5020808228" evidence="1">
    <location>
        <begin position="22"/>
        <end position="43"/>
    </location>
</feature>
<name>A0A4U6T899_SETVI</name>
<evidence type="ECO:0000313" key="2">
    <source>
        <dbReference type="EMBL" id="TKV98087.1"/>
    </source>
</evidence>
<dbReference type="AlphaFoldDB" id="A0A4U6T899"/>